<sequence>MTTRNDSVMHYSSFSLPLGVGLFLTSFFSAADGTVRDEQHNAGRDSKPSLLSQVRTPEDDSVPALLKVNVALKMEAFSLRNKKLRHGDKRENELELEPLARLRFSLLEGHPVYGVAEVELKDKTKRETGKPGRNKTRLELTQIYLGLDADALDTHFRLGRWLYRDEREWLLDENIDGVLARWKSGRWRADVLGGRIDYWQRDLLDRTSRDAGKTTAMGAIVRRKLGSDWLAGAYALASENTHDAHYSQFHYGLRSHDERREGLRHWAEIGLMSGNKSGNRHSGFAADVGGTYVFASRLRPRLTLGYAYASKNYRQTGLQSNEATLGGNTKLNIYGATLAPELTNLHVITAGIGVDITPDASLDLIYHDYRQAQTADLEAHNGDLKSRYDNRSTTRLGSGIDLVWGVQVNKRLKTELIMGMFTPSKRFRSGASDNAPGSAPAYSIGFEAELRF</sequence>
<dbReference type="Pfam" id="PF13372">
    <property type="entry name" value="Alginate_exp"/>
    <property type="match status" value="1"/>
</dbReference>
<dbReference type="AlphaFoldDB" id="A0A370QII3"/>
<name>A0A370QII3_9GAMM</name>
<organism evidence="2 3">
    <name type="scientific">Enterobacillus tribolii</name>
    <dbReference type="NCBI Taxonomy" id="1487935"/>
    <lineage>
        <taxon>Bacteria</taxon>
        <taxon>Pseudomonadati</taxon>
        <taxon>Pseudomonadota</taxon>
        <taxon>Gammaproteobacteria</taxon>
        <taxon>Enterobacterales</taxon>
        <taxon>Hafniaceae</taxon>
        <taxon>Enterobacillus</taxon>
    </lineage>
</organism>
<dbReference type="Proteomes" id="UP000254848">
    <property type="component" value="Unassembled WGS sequence"/>
</dbReference>
<feature type="domain" description="Alginate export" evidence="1">
    <location>
        <begin position="115"/>
        <end position="432"/>
    </location>
</feature>
<evidence type="ECO:0000313" key="3">
    <source>
        <dbReference type="Proteomes" id="UP000254848"/>
    </source>
</evidence>
<evidence type="ECO:0000259" key="1">
    <source>
        <dbReference type="Pfam" id="PF13372"/>
    </source>
</evidence>
<protein>
    <submittedName>
        <fullName evidence="2">Alginate export protein</fullName>
    </submittedName>
</protein>
<reference evidence="2 3" key="1">
    <citation type="submission" date="2018-07" db="EMBL/GenBank/DDBJ databases">
        <title>Genomic Encyclopedia of Type Strains, Phase IV (KMG-IV): sequencing the most valuable type-strain genomes for metagenomic binning, comparative biology and taxonomic classification.</title>
        <authorList>
            <person name="Goeker M."/>
        </authorList>
    </citation>
    <scope>NUCLEOTIDE SEQUENCE [LARGE SCALE GENOMIC DNA]</scope>
    <source>
        <strain evidence="2 3">DSM 103736</strain>
    </source>
</reference>
<dbReference type="InterPro" id="IPR053728">
    <property type="entry name" value="Alginate_Permeability_Chnl"/>
</dbReference>
<dbReference type="EMBL" id="QRAP01000008">
    <property type="protein sequence ID" value="RDK87900.1"/>
    <property type="molecule type" value="Genomic_DNA"/>
</dbReference>
<keyword evidence="3" id="KW-1185">Reference proteome</keyword>
<proteinExistence type="predicted"/>
<accession>A0A370QII3</accession>
<dbReference type="Gene3D" id="2.40.160.100">
    <property type="match status" value="1"/>
</dbReference>
<dbReference type="InterPro" id="IPR025388">
    <property type="entry name" value="Alginate_export_dom"/>
</dbReference>
<comment type="caution">
    <text evidence="2">The sequence shown here is derived from an EMBL/GenBank/DDBJ whole genome shotgun (WGS) entry which is preliminary data.</text>
</comment>
<evidence type="ECO:0000313" key="2">
    <source>
        <dbReference type="EMBL" id="RDK87900.1"/>
    </source>
</evidence>
<gene>
    <name evidence="2" type="ORF">C8D90_108175</name>
</gene>